<feature type="transmembrane region" description="Helical" evidence="1">
    <location>
        <begin position="45"/>
        <end position="68"/>
    </location>
</feature>
<feature type="transmembrane region" description="Helical" evidence="1">
    <location>
        <begin position="117"/>
        <end position="144"/>
    </location>
</feature>
<proteinExistence type="predicted"/>
<reference evidence="2 3" key="1">
    <citation type="submission" date="2009-10" db="EMBL/GenBank/DDBJ databases">
        <title>Complete sequence of chromosome of Ammonifex degensii KC4.</title>
        <authorList>
            <consortium name="US DOE Joint Genome Institute"/>
            <person name="Kerfeld C."/>
            <person name="Goodner B."/>
            <person name="Huber H."/>
            <person name="Stetter K."/>
            <person name="Lucas S."/>
            <person name="Copeland A."/>
            <person name="Lapidus A."/>
            <person name="Glavina del Rio T."/>
            <person name="Dalin E."/>
            <person name="Tice H."/>
            <person name="Bruce D."/>
            <person name="Goodwin L."/>
            <person name="Pitluck S."/>
            <person name="Saunders E."/>
            <person name="Brettin T."/>
            <person name="Detter J.C."/>
            <person name="Han C."/>
            <person name="Larimer F."/>
            <person name="Land M."/>
            <person name="Hauser L."/>
            <person name="Kyrpides N."/>
            <person name="Ovchinnikova G."/>
            <person name="Richardson P."/>
        </authorList>
    </citation>
    <scope>NUCLEOTIDE SEQUENCE [LARGE SCALE GENOMIC DNA]</scope>
    <source>
        <strain evidence="3">DSM 10501 / KC4</strain>
    </source>
</reference>
<dbReference type="RefSeq" id="WP_015739857.1">
    <property type="nucleotide sequence ID" value="NC_013385.1"/>
</dbReference>
<keyword evidence="1" id="KW-0472">Membrane</keyword>
<dbReference type="Proteomes" id="UP000002620">
    <property type="component" value="Chromosome"/>
</dbReference>
<dbReference type="EMBL" id="CP001785">
    <property type="protein sequence ID" value="ACX52980.1"/>
    <property type="molecule type" value="Genomic_DNA"/>
</dbReference>
<accession>C9R9K1</accession>
<sequence>MRLNTAFHNVLVHISMGAFFLLPLLLVAVWWLRKRGTHRELVRQIDAAISILLLLGLGGIPVAVLGIMVDYPNWSALLLSPLVRIKGSLTFLAFEIFLMAYYLRWRYGPQLWEMRAMAWYFSVLILFGFCLISLIGSIGGFLAIRETALEKILPLLGIPIP</sequence>
<keyword evidence="1" id="KW-1133">Transmembrane helix</keyword>
<dbReference type="KEGG" id="adg:Adeg_1900"/>
<organism evidence="2 3">
    <name type="scientific">Ammonifex degensii (strain DSM 10501 / KC4)</name>
    <dbReference type="NCBI Taxonomy" id="429009"/>
    <lineage>
        <taxon>Bacteria</taxon>
        <taxon>Bacillati</taxon>
        <taxon>Bacillota</taxon>
        <taxon>Clostridia</taxon>
        <taxon>Thermoanaerobacterales</taxon>
        <taxon>Thermoanaerobacteraceae</taxon>
        <taxon>Ammonifex</taxon>
    </lineage>
</organism>
<keyword evidence="3" id="KW-1185">Reference proteome</keyword>
<evidence type="ECO:0000256" key="1">
    <source>
        <dbReference type="SAM" id="Phobius"/>
    </source>
</evidence>
<feature type="transmembrane region" description="Helical" evidence="1">
    <location>
        <begin position="12"/>
        <end position="33"/>
    </location>
</feature>
<evidence type="ECO:0000313" key="2">
    <source>
        <dbReference type="EMBL" id="ACX52980.1"/>
    </source>
</evidence>
<gene>
    <name evidence="2" type="ordered locus">Adeg_1900</name>
</gene>
<dbReference type="STRING" id="429009.Adeg_1900"/>
<protein>
    <submittedName>
        <fullName evidence="2">Uncharacterized protein</fullName>
    </submittedName>
</protein>
<name>C9R9K1_AMMDK</name>
<keyword evidence="1" id="KW-0812">Transmembrane</keyword>
<evidence type="ECO:0000313" key="3">
    <source>
        <dbReference type="Proteomes" id="UP000002620"/>
    </source>
</evidence>
<dbReference type="HOGENOM" id="CLU_1640257_0_0_9"/>
<dbReference type="AlphaFoldDB" id="C9R9K1"/>
<feature type="transmembrane region" description="Helical" evidence="1">
    <location>
        <begin position="88"/>
        <end position="105"/>
    </location>
</feature>